<comment type="caution">
    <text evidence="1">The sequence shown here is derived from an EMBL/GenBank/DDBJ whole genome shotgun (WGS) entry which is preliminary data.</text>
</comment>
<proteinExistence type="predicted"/>
<keyword evidence="2" id="KW-1185">Reference proteome</keyword>
<dbReference type="AlphaFoldDB" id="A0A9W7KPH3"/>
<name>A0A9W7KPH3_9PROT</name>
<accession>A0A9W7KPH3</accession>
<dbReference type="Proteomes" id="UP000480854">
    <property type="component" value="Unassembled WGS sequence"/>
</dbReference>
<dbReference type="EMBL" id="QOKW01000036">
    <property type="protein sequence ID" value="KAA0676355.1"/>
    <property type="molecule type" value="Genomic_DNA"/>
</dbReference>
<reference evidence="1 2" key="1">
    <citation type="submission" date="2018-07" db="EMBL/GenBank/DDBJ databases">
        <title>Genome sequence of Azospirillum sp. ATCC 49961.</title>
        <authorList>
            <person name="Sant'Anna F.H."/>
            <person name="Baldani J.I."/>
            <person name="Zilli J.E."/>
            <person name="Reis V.M."/>
            <person name="Hartmann A."/>
            <person name="Cruz L."/>
            <person name="de Souza E.M."/>
            <person name="de Oliveira Pedrosa F."/>
            <person name="Passaglia L.M.P."/>
        </authorList>
    </citation>
    <scope>NUCLEOTIDE SEQUENCE [LARGE SCALE GENOMIC DNA]</scope>
    <source>
        <strain evidence="1 2">ATCC 49961</strain>
    </source>
</reference>
<evidence type="ECO:0000313" key="2">
    <source>
        <dbReference type="Proteomes" id="UP000480854"/>
    </source>
</evidence>
<evidence type="ECO:0000313" key="1">
    <source>
        <dbReference type="EMBL" id="KAA0676355.1"/>
    </source>
</evidence>
<gene>
    <name evidence="1" type="ORF">DS843_27440</name>
</gene>
<sequence length="686" mass="78133">MIQGRNDFHRAFLLPQGLGDTLRIITGDMAPSSPSPLPAMKVSDGANWLERKFACAARDADGARKALGQALLLAARRQQITLIKSVEGIGKTSALMAELPHIRLDMWFDDAQANQWRECNQLPTYPPPARLSGFAAFSFGSYEQAEAKRREFNKLHSRRVRVVLNRPARASLGSGACSTRDAQLDRATFTSDVDAHPQTRGPRSFRLSSDARSKLRFPERTLPFDRALFKGKVLRSVRKLYEVVCAELGEELLTYKDIACAGLPSFLPAVEHLQPHVYARMCEHRDAFWGVGANGEPRDFDPLRTVLFMVHDVTRRWGDQTSARLWWHPHYERLRHDASKRDQIRNEMMISDVVYDEVTVRDLVLIHGKGAVEWCKEIKKSVADWDSAKLPERYAAYARAAGAVDNPPSFRHVQDVIGAKYRKRDLREVDTTFAPFGRDNTAQGLYTGQQGRKYYLRPHRWWDSLGARVVFLTTEQLPTDLFSSIGRMDHDRRMEKYEAESRKAVQTGSASPLPPHPRFKAYSFDQTGAFLREHIPLVLDLRAAKDQEGKPKLSALIEELRAKRSDVFVITDNAGNSTDICPHKTARGRNDLADRMIVSIFTYIGGSQYAELCLIGKEFSLPDIIRTYYRDVLFQDIGRNMGFRRSQLDTSGHWVIMHPRLFDNLGGAKLWEDERYELWQRAAITL</sequence>
<protein>
    <submittedName>
        <fullName evidence="1">Uncharacterized protein</fullName>
    </submittedName>
</protein>
<organism evidence="1 2">
    <name type="scientific">Roseomonas genomospecies 6</name>
    <dbReference type="NCBI Taxonomy" id="214106"/>
    <lineage>
        <taxon>Bacteria</taxon>
        <taxon>Pseudomonadati</taxon>
        <taxon>Pseudomonadota</taxon>
        <taxon>Alphaproteobacteria</taxon>
        <taxon>Acetobacterales</taxon>
        <taxon>Roseomonadaceae</taxon>
        <taxon>Roseomonas</taxon>
    </lineage>
</organism>